<dbReference type="Gene3D" id="2.40.50.140">
    <property type="entry name" value="Nucleic acid-binding proteins"/>
    <property type="match status" value="1"/>
</dbReference>
<evidence type="ECO:0000256" key="3">
    <source>
        <dbReference type="ARBA" id="ARBA00022691"/>
    </source>
</evidence>
<dbReference type="Gene3D" id="3.40.50.150">
    <property type="entry name" value="Vaccinia Virus protein VP39"/>
    <property type="match status" value="2"/>
</dbReference>
<feature type="binding site" evidence="4">
    <location>
        <position position="330"/>
    </location>
    <ligand>
        <name>S-adenosyl-L-methionine</name>
        <dbReference type="ChEBI" id="CHEBI:59789"/>
    </ligand>
</feature>
<dbReference type="PROSITE" id="PS50926">
    <property type="entry name" value="TRAM"/>
    <property type="match status" value="1"/>
</dbReference>
<feature type="active site" description="Nucleophile" evidence="4">
    <location>
        <position position="357"/>
    </location>
</feature>
<reference evidence="7" key="1">
    <citation type="submission" date="2016-10" db="EMBL/GenBank/DDBJ databases">
        <authorList>
            <person name="Varghese N."/>
            <person name="Submissions S."/>
        </authorList>
    </citation>
    <scope>NUCLEOTIDE SEQUENCE [LARGE SCALE GENOMIC DNA]</scope>
    <source>
        <strain evidence="7">DSM 22127</strain>
    </source>
</reference>
<dbReference type="InterPro" id="IPR002792">
    <property type="entry name" value="TRAM_dom"/>
</dbReference>
<keyword evidence="1 4" id="KW-0489">Methyltransferase</keyword>
<dbReference type="CDD" id="cd02440">
    <property type="entry name" value="AdoMet_MTases"/>
    <property type="match status" value="1"/>
</dbReference>
<gene>
    <name evidence="6" type="ORF">SAMN04488570_1314</name>
</gene>
<dbReference type="STRING" id="642780.SAMN04488570_1314"/>
<sequence length="400" mass="41729">MSAPEGTAPAVPEAGRPAVGDRLELVAGPVAHGGHVVARVSEGGLVVFVRHALPGERVVVEVTEDDGRFLRGDAVEVLDASPDRVVPPCPYAGPGACGGCDSQHASLDAQRRLKGAVVSEQLARLAGIDREVVVEPVPVGGAGGVDDGQRWRSRMQYVALPDDQVGLRSHRSHDVVAVEDCLIQSPEAVVTVSTGLDRRAGSGGSGAAAPTVTETVTTYAGTRTFEVAADGFWQPHVEAPRLLVETVLELAALQPGERVLDLYAGVGLFAAYLGQEVGPEGSVVAIEGDGAASRLSRRNLADVPAAEVVTGRVDRALHHGVGAADVVVLDPPRVGAKRQVVRHLTALAPRAVVYVACDPAALARDVAYFAEQGYRLDALRAFDLFPMTQHVECVALLVPA</sequence>
<keyword evidence="3 4" id="KW-0949">S-adenosyl-L-methionine</keyword>
<comment type="similarity">
    <text evidence="4">Belongs to the class I-like SAM-binding methyltransferase superfamily. RNA M5U methyltransferase family.</text>
</comment>
<organism evidence="6 7">
    <name type="scientific">Nocardioides scoriae</name>
    <dbReference type="NCBI Taxonomy" id="642780"/>
    <lineage>
        <taxon>Bacteria</taxon>
        <taxon>Bacillati</taxon>
        <taxon>Actinomycetota</taxon>
        <taxon>Actinomycetes</taxon>
        <taxon>Propionibacteriales</taxon>
        <taxon>Nocardioidaceae</taxon>
        <taxon>Nocardioides</taxon>
    </lineage>
</organism>
<dbReference type="InterPro" id="IPR012340">
    <property type="entry name" value="NA-bd_OB-fold"/>
</dbReference>
<dbReference type="SUPFAM" id="SSF50249">
    <property type="entry name" value="Nucleic acid-binding proteins"/>
    <property type="match status" value="1"/>
</dbReference>
<dbReference type="GO" id="GO:0070041">
    <property type="term" value="F:rRNA (uridine-C5-)-methyltransferase activity"/>
    <property type="evidence" value="ECO:0007669"/>
    <property type="project" value="TreeGrafter"/>
</dbReference>
<dbReference type="SUPFAM" id="SSF53335">
    <property type="entry name" value="S-adenosyl-L-methionine-dependent methyltransferases"/>
    <property type="match status" value="1"/>
</dbReference>
<dbReference type="InterPro" id="IPR030391">
    <property type="entry name" value="MeTrfase_TrmA_CS"/>
</dbReference>
<dbReference type="Proteomes" id="UP000198859">
    <property type="component" value="Chromosome I"/>
</dbReference>
<evidence type="ECO:0000313" key="6">
    <source>
        <dbReference type="EMBL" id="SDS18286.1"/>
    </source>
</evidence>
<evidence type="ECO:0000256" key="2">
    <source>
        <dbReference type="ARBA" id="ARBA00022679"/>
    </source>
</evidence>
<evidence type="ECO:0000256" key="1">
    <source>
        <dbReference type="ARBA" id="ARBA00022603"/>
    </source>
</evidence>
<name>A0A1H1Q4E9_9ACTN</name>
<feature type="binding site" evidence="4">
    <location>
        <position position="234"/>
    </location>
    <ligand>
        <name>S-adenosyl-L-methionine</name>
        <dbReference type="ChEBI" id="CHEBI:59789"/>
    </ligand>
</feature>
<dbReference type="GO" id="GO:0070475">
    <property type="term" value="P:rRNA base methylation"/>
    <property type="evidence" value="ECO:0007669"/>
    <property type="project" value="TreeGrafter"/>
</dbReference>
<dbReference type="Pfam" id="PF01135">
    <property type="entry name" value="PCMT"/>
    <property type="match status" value="1"/>
</dbReference>
<dbReference type="PROSITE" id="PS01231">
    <property type="entry name" value="TRMA_2"/>
    <property type="match status" value="1"/>
</dbReference>
<dbReference type="PROSITE" id="PS51687">
    <property type="entry name" value="SAM_MT_RNA_M5U"/>
    <property type="match status" value="1"/>
</dbReference>
<dbReference type="Gene3D" id="2.40.50.1070">
    <property type="match status" value="1"/>
</dbReference>
<evidence type="ECO:0000259" key="5">
    <source>
        <dbReference type="PROSITE" id="PS50926"/>
    </source>
</evidence>
<feature type="binding site" evidence="4">
    <location>
        <position position="287"/>
    </location>
    <ligand>
        <name>S-adenosyl-L-methionine</name>
        <dbReference type="ChEBI" id="CHEBI:59789"/>
    </ligand>
</feature>
<proteinExistence type="inferred from homology"/>
<dbReference type="PANTHER" id="PTHR11061">
    <property type="entry name" value="RNA M5U METHYLTRANSFERASE"/>
    <property type="match status" value="1"/>
</dbReference>
<dbReference type="EMBL" id="LT629757">
    <property type="protein sequence ID" value="SDS18286.1"/>
    <property type="molecule type" value="Genomic_DNA"/>
</dbReference>
<evidence type="ECO:0000313" key="7">
    <source>
        <dbReference type="Proteomes" id="UP000198859"/>
    </source>
</evidence>
<dbReference type="Pfam" id="PF01938">
    <property type="entry name" value="TRAM"/>
    <property type="match status" value="1"/>
</dbReference>
<feature type="domain" description="TRAM" evidence="5">
    <location>
        <begin position="16"/>
        <end position="76"/>
    </location>
</feature>
<dbReference type="InterPro" id="IPR010280">
    <property type="entry name" value="U5_MeTrfase_fam"/>
</dbReference>
<dbReference type="RefSeq" id="WP_231917083.1">
    <property type="nucleotide sequence ID" value="NZ_LT629757.1"/>
</dbReference>
<dbReference type="InterPro" id="IPR029063">
    <property type="entry name" value="SAM-dependent_MTases_sf"/>
</dbReference>
<evidence type="ECO:0000256" key="4">
    <source>
        <dbReference type="PROSITE-ProRule" id="PRU01024"/>
    </source>
</evidence>
<dbReference type="PANTHER" id="PTHR11061:SF30">
    <property type="entry name" value="TRNA (URACIL(54)-C(5))-METHYLTRANSFERASE"/>
    <property type="match status" value="1"/>
</dbReference>
<keyword evidence="7" id="KW-1185">Reference proteome</keyword>
<keyword evidence="2 4" id="KW-0808">Transferase</keyword>
<dbReference type="Pfam" id="PF05958">
    <property type="entry name" value="tRNA_U5-meth_tr"/>
    <property type="match status" value="1"/>
</dbReference>
<feature type="binding site" evidence="4">
    <location>
        <position position="263"/>
    </location>
    <ligand>
        <name>S-adenosyl-L-methionine</name>
        <dbReference type="ChEBI" id="CHEBI:59789"/>
    </ligand>
</feature>
<dbReference type="AlphaFoldDB" id="A0A1H1Q4E9"/>
<accession>A0A1H1Q4E9</accession>
<protein>
    <submittedName>
        <fullName evidence="6">Protein-L-isoaspartate(D-aspartate) O-methyltransferase (PCMT)</fullName>
    </submittedName>
</protein>